<feature type="region of interest" description="Disordered" evidence="1">
    <location>
        <begin position="1"/>
        <end position="32"/>
    </location>
</feature>
<accession>A0A4V2XXJ1</accession>
<evidence type="ECO:0000313" key="2">
    <source>
        <dbReference type="EMBL" id="TDC53095.1"/>
    </source>
</evidence>
<reference evidence="2 3" key="1">
    <citation type="submission" date="2019-02" db="EMBL/GenBank/DDBJ databases">
        <title>Draft genome sequences of novel Actinobacteria.</title>
        <authorList>
            <person name="Sahin N."/>
            <person name="Ay H."/>
            <person name="Saygin H."/>
        </authorList>
    </citation>
    <scope>NUCLEOTIDE SEQUENCE [LARGE SCALE GENOMIC DNA]</scope>
    <source>
        <strain evidence="2 3">KC603</strain>
    </source>
</reference>
<comment type="caution">
    <text evidence="2">The sequence shown here is derived from an EMBL/GenBank/DDBJ whole genome shotgun (WGS) entry which is preliminary data.</text>
</comment>
<dbReference type="RefSeq" id="WP_131980586.1">
    <property type="nucleotide sequence ID" value="NZ_SMKL01000011.1"/>
</dbReference>
<evidence type="ECO:0000313" key="3">
    <source>
        <dbReference type="Proteomes" id="UP000295621"/>
    </source>
</evidence>
<dbReference type="Proteomes" id="UP000295621">
    <property type="component" value="Unassembled WGS sequence"/>
</dbReference>
<proteinExistence type="predicted"/>
<organism evidence="2 3">
    <name type="scientific">Jiangella ureilytica</name>
    <dbReference type="NCBI Taxonomy" id="2530374"/>
    <lineage>
        <taxon>Bacteria</taxon>
        <taxon>Bacillati</taxon>
        <taxon>Actinomycetota</taxon>
        <taxon>Actinomycetes</taxon>
        <taxon>Jiangellales</taxon>
        <taxon>Jiangellaceae</taxon>
        <taxon>Jiangella</taxon>
    </lineage>
</organism>
<dbReference type="OrthoDB" id="3693162at2"/>
<sequence length="164" mass="17584">MTSRDSGQWSPLPPEFVESHPAATPTQEEAATVDEPAEVVGLGAVCDLHRVSADGRTVSFSVSEFALVKDGRRVVLRGALGFTTAWGSGVPATSPVWSSFTVQSLTQEVLAVVLPDDDDGEDHPWEWLAELARDRGIVVTADDLRGVPYEVELTDRVLALMAPA</sequence>
<dbReference type="AlphaFoldDB" id="A0A4V2XXJ1"/>
<dbReference type="EMBL" id="SMKL01000011">
    <property type="protein sequence ID" value="TDC53095.1"/>
    <property type="molecule type" value="Genomic_DNA"/>
</dbReference>
<feature type="compositionally biased region" description="Low complexity" evidence="1">
    <location>
        <begin position="21"/>
        <end position="30"/>
    </location>
</feature>
<keyword evidence="3" id="KW-1185">Reference proteome</keyword>
<gene>
    <name evidence="2" type="ORF">E1212_06660</name>
</gene>
<evidence type="ECO:0000256" key="1">
    <source>
        <dbReference type="SAM" id="MobiDB-lite"/>
    </source>
</evidence>
<name>A0A4V2XXJ1_9ACTN</name>
<protein>
    <submittedName>
        <fullName evidence="2">Uncharacterized protein</fullName>
    </submittedName>
</protein>